<keyword evidence="8" id="KW-0732">Signal</keyword>
<keyword evidence="11" id="KW-1185">Reference proteome</keyword>
<feature type="transmembrane region" description="Helical" evidence="7">
    <location>
        <begin position="86"/>
        <end position="107"/>
    </location>
</feature>
<dbReference type="InterPro" id="IPR050622">
    <property type="entry name" value="CPA3_antiporter_subunitB"/>
</dbReference>
<sequence>MTWLYLLAAAALCLAPLGAALPPAPPIGPVIASLATMTDVPNLVSGVILHTRLYDTIAEVVVFTLASIGVRFLLAGEPTKMSIRAIGDPPSVVLCQLGATMAALIGVELALRGHLSPGGGFAAGVAGGTAIGLVLISGSARLSDRLYRRYRADLWEKAAVIAFVLLSAFALGGVPFPAGAFGTLASGGWIPLLNLLVALKVTLGSWAMVQLFVRHRGLL</sequence>
<comment type="caution">
    <text evidence="10">The sequence shown here is derived from an EMBL/GenBank/DDBJ whole genome shotgun (WGS) entry which is preliminary data.</text>
</comment>
<evidence type="ECO:0000256" key="7">
    <source>
        <dbReference type="SAM" id="Phobius"/>
    </source>
</evidence>
<keyword evidence="5 7" id="KW-1133">Transmembrane helix</keyword>
<comment type="similarity">
    <text evidence="2">Belongs to the CPA3 antiporters (TC 2.A.63) subunit B family.</text>
</comment>
<proteinExistence type="inferred from homology"/>
<feature type="chain" id="PRO_5046512005" evidence="8">
    <location>
        <begin position="20"/>
        <end position="219"/>
    </location>
</feature>
<feature type="transmembrane region" description="Helical" evidence="7">
    <location>
        <begin position="158"/>
        <end position="176"/>
    </location>
</feature>
<evidence type="ECO:0000256" key="5">
    <source>
        <dbReference type="ARBA" id="ARBA00022989"/>
    </source>
</evidence>
<evidence type="ECO:0000256" key="2">
    <source>
        <dbReference type="ARBA" id="ARBA00009425"/>
    </source>
</evidence>
<feature type="signal peptide" evidence="8">
    <location>
        <begin position="1"/>
        <end position="19"/>
    </location>
</feature>
<dbReference type="PANTHER" id="PTHR33932:SF4">
    <property type="entry name" value="NA(+)_H(+) ANTIPORTER SUBUNIT B"/>
    <property type="match status" value="1"/>
</dbReference>
<protein>
    <submittedName>
        <fullName evidence="10">Na(+)/H(+) antiporter subunit B</fullName>
    </submittedName>
</protein>
<dbReference type="Proteomes" id="UP001302329">
    <property type="component" value="Unassembled WGS sequence"/>
</dbReference>
<keyword evidence="6 7" id="KW-0472">Membrane</keyword>
<evidence type="ECO:0000313" key="11">
    <source>
        <dbReference type="Proteomes" id="UP001302329"/>
    </source>
</evidence>
<gene>
    <name evidence="10" type="ORF">VB739_14750</name>
</gene>
<evidence type="ECO:0000256" key="6">
    <source>
        <dbReference type="ARBA" id="ARBA00023136"/>
    </source>
</evidence>
<dbReference type="EMBL" id="JAYGHY010000069">
    <property type="protein sequence ID" value="MEA5443814.1"/>
    <property type="molecule type" value="Genomic_DNA"/>
</dbReference>
<dbReference type="RefSeq" id="WP_323357776.1">
    <property type="nucleotide sequence ID" value="NZ_JAYGHY010000069.1"/>
</dbReference>
<dbReference type="PANTHER" id="PTHR33932">
    <property type="entry name" value="NA(+)/H(+) ANTIPORTER SUBUNIT B"/>
    <property type="match status" value="1"/>
</dbReference>
<feature type="domain" description="Na+/H+ antiporter MnhB subunit-related protein" evidence="9">
    <location>
        <begin position="93"/>
        <end position="206"/>
    </location>
</feature>
<evidence type="ECO:0000313" key="10">
    <source>
        <dbReference type="EMBL" id="MEA5443814.1"/>
    </source>
</evidence>
<keyword evidence="3" id="KW-1003">Cell membrane</keyword>
<comment type="subcellular location">
    <subcellularLocation>
        <location evidence="1">Cell membrane</location>
        <topology evidence="1">Multi-pass membrane protein</topology>
    </subcellularLocation>
</comment>
<organism evidence="10 11">
    <name type="scientific">Cyanobium gracile UHCC 0281</name>
    <dbReference type="NCBI Taxonomy" id="3110309"/>
    <lineage>
        <taxon>Bacteria</taxon>
        <taxon>Bacillati</taxon>
        <taxon>Cyanobacteriota</taxon>
        <taxon>Cyanophyceae</taxon>
        <taxon>Synechococcales</taxon>
        <taxon>Prochlorococcaceae</taxon>
        <taxon>Cyanobium</taxon>
    </lineage>
</organism>
<feature type="transmembrane region" description="Helical" evidence="7">
    <location>
        <begin position="56"/>
        <end position="74"/>
    </location>
</feature>
<dbReference type="Pfam" id="PF04039">
    <property type="entry name" value="MnhB"/>
    <property type="match status" value="1"/>
</dbReference>
<accession>A0ABU5SZ61</accession>
<reference evidence="10 11" key="1">
    <citation type="submission" date="2023-12" db="EMBL/GenBank/DDBJ databases">
        <title>Baltic Sea Cyanobacteria.</title>
        <authorList>
            <person name="Delbaje E."/>
            <person name="Fewer D.P."/>
            <person name="Shishido T.K."/>
        </authorList>
    </citation>
    <scope>NUCLEOTIDE SEQUENCE [LARGE SCALE GENOMIC DNA]</scope>
    <source>
        <strain evidence="10 11">UHCC 0281</strain>
    </source>
</reference>
<dbReference type="NCBIfam" id="NF009219">
    <property type="entry name" value="PRK12567.1-3"/>
    <property type="match status" value="1"/>
</dbReference>
<feature type="transmembrane region" description="Helical" evidence="7">
    <location>
        <begin position="119"/>
        <end position="137"/>
    </location>
</feature>
<evidence type="ECO:0000256" key="3">
    <source>
        <dbReference type="ARBA" id="ARBA00022475"/>
    </source>
</evidence>
<evidence type="ECO:0000256" key="4">
    <source>
        <dbReference type="ARBA" id="ARBA00022692"/>
    </source>
</evidence>
<evidence type="ECO:0000259" key="9">
    <source>
        <dbReference type="Pfam" id="PF04039"/>
    </source>
</evidence>
<feature type="transmembrane region" description="Helical" evidence="7">
    <location>
        <begin position="188"/>
        <end position="213"/>
    </location>
</feature>
<dbReference type="InterPro" id="IPR007182">
    <property type="entry name" value="MnhB"/>
</dbReference>
<evidence type="ECO:0000256" key="8">
    <source>
        <dbReference type="SAM" id="SignalP"/>
    </source>
</evidence>
<keyword evidence="4 7" id="KW-0812">Transmembrane</keyword>
<evidence type="ECO:0000256" key="1">
    <source>
        <dbReference type="ARBA" id="ARBA00004651"/>
    </source>
</evidence>
<name>A0ABU5SZ61_9CYAN</name>